<keyword evidence="2" id="KW-0472">Membrane</keyword>
<dbReference type="InterPro" id="IPR029044">
    <property type="entry name" value="Nucleotide-diphossugar_trans"/>
</dbReference>
<name>A0A1H1WT32_9MICO</name>
<feature type="transmembrane region" description="Helical" evidence="2">
    <location>
        <begin position="551"/>
        <end position="571"/>
    </location>
</feature>
<dbReference type="Pfam" id="PF13641">
    <property type="entry name" value="Glyco_tranf_2_3"/>
    <property type="match status" value="1"/>
</dbReference>
<accession>A0A1H1WT32</accession>
<feature type="transmembrane region" description="Helical" evidence="2">
    <location>
        <begin position="512"/>
        <end position="539"/>
    </location>
</feature>
<keyword evidence="2" id="KW-0812">Transmembrane</keyword>
<dbReference type="Proteomes" id="UP000182126">
    <property type="component" value="Chromosome I"/>
</dbReference>
<evidence type="ECO:0000256" key="2">
    <source>
        <dbReference type="SAM" id="Phobius"/>
    </source>
</evidence>
<evidence type="ECO:0000313" key="4">
    <source>
        <dbReference type="Proteomes" id="UP000182126"/>
    </source>
</evidence>
<dbReference type="GeneID" id="36299628"/>
<dbReference type="EMBL" id="LT629770">
    <property type="protein sequence ID" value="SDS99801.1"/>
    <property type="molecule type" value="Genomic_DNA"/>
</dbReference>
<dbReference type="SUPFAM" id="SSF53448">
    <property type="entry name" value="Nucleotide-diphospho-sugar transferases"/>
    <property type="match status" value="1"/>
</dbReference>
<organism evidence="3 4">
    <name type="scientific">Microbacterium paraoxydans</name>
    <dbReference type="NCBI Taxonomy" id="199592"/>
    <lineage>
        <taxon>Bacteria</taxon>
        <taxon>Bacillati</taxon>
        <taxon>Actinomycetota</taxon>
        <taxon>Actinomycetes</taxon>
        <taxon>Micrococcales</taxon>
        <taxon>Microbacteriaceae</taxon>
        <taxon>Microbacterium</taxon>
    </lineage>
</organism>
<gene>
    <name evidence="3" type="ORF">SAMN04489809_3229</name>
</gene>
<keyword evidence="3" id="KW-0808">Transferase</keyword>
<feature type="transmembrane region" description="Helical" evidence="2">
    <location>
        <begin position="646"/>
        <end position="671"/>
    </location>
</feature>
<dbReference type="eggNOG" id="COG1216">
    <property type="taxonomic scope" value="Bacteria"/>
</dbReference>
<keyword evidence="2" id="KW-1133">Transmembrane helix</keyword>
<dbReference type="GO" id="GO:0016740">
    <property type="term" value="F:transferase activity"/>
    <property type="evidence" value="ECO:0007669"/>
    <property type="project" value="UniProtKB-KW"/>
</dbReference>
<feature type="transmembrane region" description="Helical" evidence="2">
    <location>
        <begin position="351"/>
        <end position="374"/>
    </location>
</feature>
<feature type="transmembrane region" description="Helical" evidence="2">
    <location>
        <begin position="456"/>
        <end position="477"/>
    </location>
</feature>
<protein>
    <submittedName>
        <fullName evidence="3">Glycosyltransferase, GT2 family</fullName>
    </submittedName>
</protein>
<dbReference type="AlphaFoldDB" id="A0A1H1WT32"/>
<feature type="transmembrane region" description="Helical" evidence="2">
    <location>
        <begin position="428"/>
        <end position="449"/>
    </location>
</feature>
<reference evidence="3 4" key="1">
    <citation type="submission" date="2016-10" db="EMBL/GenBank/DDBJ databases">
        <authorList>
            <person name="de Groot N.N."/>
        </authorList>
    </citation>
    <scope>NUCLEOTIDE SEQUENCE [LARGE SCALE GENOMIC DNA]</scope>
    <source>
        <strain evidence="3 4">DSM 15019</strain>
    </source>
</reference>
<evidence type="ECO:0000313" key="3">
    <source>
        <dbReference type="EMBL" id="SDS99801.1"/>
    </source>
</evidence>
<feature type="region of interest" description="Disordered" evidence="1">
    <location>
        <begin position="931"/>
        <end position="1010"/>
    </location>
</feature>
<feature type="transmembrane region" description="Helical" evidence="2">
    <location>
        <begin position="677"/>
        <end position="698"/>
    </location>
</feature>
<dbReference type="Gene3D" id="3.90.550.10">
    <property type="entry name" value="Spore Coat Polysaccharide Biosynthesis Protein SpsA, Chain A"/>
    <property type="match status" value="1"/>
</dbReference>
<evidence type="ECO:0000256" key="1">
    <source>
        <dbReference type="SAM" id="MobiDB-lite"/>
    </source>
</evidence>
<dbReference type="RefSeq" id="WP_082750000.1">
    <property type="nucleotide sequence ID" value="NZ_JALXUB010000016.1"/>
</dbReference>
<feature type="transmembrane region" description="Helical" evidence="2">
    <location>
        <begin position="710"/>
        <end position="730"/>
    </location>
</feature>
<proteinExistence type="predicted"/>
<sequence>MPARVHALIVARPGPSARAQLLRTLDAVRSQTLPPAAVTLIICGDATTARESEAVAATVEGIIEARASTSFAEALDLARPRVLDGSAIWILAQDTAPHPRALERLTGMLERSPSAAIIAPKLVATDNEREIVSLGVSMTTFGRSVELAAGELDQGQHDRMDDALGADIRGLLIRGEVREALRPDPALGGADEGLDLGVRARLGGGRVVLAPAARVSAAPDGPAALPAGRARRAFVTRLAQLHRRLAYAPAAAVPLHWLTFLPLALWRSLTHLIGKRPEAVFPEWGAALLAMVRFGAVARSRARIRSFRSSTWASIAPLRVTPAQLRRRLDDGHGSEHGAVSELRFFSGGGAWAVLAALVVSIASFTSLLAWPALGGGGLLPLRETVGALWQDAAWGLRGIGVDLVGPADPFAAIIAVLGSLWPGAPSFAMVLLWILALPLAVLGGWFAATRVTDRAGLRIFAGIAWALAPTFLTALVDGRPSAVLVHLLLPWLFHSAVVAHRSWGAAGSASLLLAAVVACAPVLAPALALLWVVALGIVLGTAQFRGAGRLLWLPLPTAVLFAPLIFWQLAHGSALGLLADPGLTWLGPQASADAAGRLAIAGGFPTNDLAGWASVVPGTWAALLCAPLALLALGSAVSPRWRAGITLLVVALSGLATAFLAVGISVAAAGGTPVPIWPGTGLSLAWIGVVGAATITLDTAITLPRLRVAATGVAALALVACAVPALTAFHTDRSALTNGPESTLPAYVRAQAAGDRPISTLILTPQNDGGLAVVVVRGPSETLGSQTTMLSTAVEPQGTDIATLAVDLISARDFDAPAELLAQGISYVLLAEAPGEGDRARTLRTASVAAIDQRAGLVQAGSTDRGVLWRLEGEPAASASLSATQEGTARLVVTVQLLVLLAALLLSIPTRASRRAARAQSRIVGRAPEEPLVLPRHAEDTVPDAADVPPVGTVEDPQDEPALADEALAPIADAHPTDEDHDDVPDGAPTEDRASAESRGSTGTEEDHR</sequence>
<feature type="transmembrane region" description="Helical" evidence="2">
    <location>
        <begin position="613"/>
        <end position="634"/>
    </location>
</feature>